<protein>
    <recommendedName>
        <fullName evidence="7 17">3-dehydroquinate synthase</fullName>
        <shortName evidence="17">DHQS</shortName>
        <ecNumber evidence="6 17">4.2.3.4</ecNumber>
    </recommendedName>
</protein>
<keyword evidence="15 17" id="KW-0456">Lyase</keyword>
<dbReference type="GO" id="GO:0003856">
    <property type="term" value="F:3-dehydroquinate synthase activity"/>
    <property type="evidence" value="ECO:0007669"/>
    <property type="project" value="UniProtKB-EC"/>
</dbReference>
<gene>
    <name evidence="17" type="primary">aroB</name>
    <name evidence="20" type="ORF">HNP81_003098</name>
</gene>
<evidence type="ECO:0000313" key="20">
    <source>
        <dbReference type="EMBL" id="MBA9027807.1"/>
    </source>
</evidence>
<dbReference type="InterPro" id="IPR016037">
    <property type="entry name" value="DHQ_synth_AroB"/>
</dbReference>
<feature type="binding site" evidence="17">
    <location>
        <position position="185"/>
    </location>
    <ligand>
        <name>Zn(2+)</name>
        <dbReference type="ChEBI" id="CHEBI:29105"/>
    </ligand>
</feature>
<feature type="binding site" evidence="17">
    <location>
        <position position="248"/>
    </location>
    <ligand>
        <name>Zn(2+)</name>
        <dbReference type="ChEBI" id="CHEBI:29105"/>
    </ligand>
</feature>
<feature type="binding site" evidence="17">
    <location>
        <begin position="170"/>
        <end position="173"/>
    </location>
    <ligand>
        <name>NAD(+)</name>
        <dbReference type="ChEBI" id="CHEBI:57540"/>
    </ligand>
</feature>
<dbReference type="CDD" id="cd08195">
    <property type="entry name" value="DHQS"/>
    <property type="match status" value="1"/>
</dbReference>
<comment type="cofactor">
    <cofactor evidence="2 17">
        <name>NAD(+)</name>
        <dbReference type="ChEBI" id="CHEBI:57540"/>
    </cofactor>
</comment>
<dbReference type="SUPFAM" id="SSF56796">
    <property type="entry name" value="Dehydroquinate synthase-like"/>
    <property type="match status" value="1"/>
</dbReference>
<dbReference type="InterPro" id="IPR050071">
    <property type="entry name" value="Dehydroquinate_synthase"/>
</dbReference>
<dbReference type="EC" id="4.2.3.4" evidence="6 17"/>
<keyword evidence="9 17" id="KW-0028">Amino-acid biosynthesis</keyword>
<evidence type="ECO:0000259" key="19">
    <source>
        <dbReference type="Pfam" id="PF24621"/>
    </source>
</evidence>
<dbReference type="InterPro" id="IPR030963">
    <property type="entry name" value="DHQ_synth_fam"/>
</dbReference>
<comment type="cofactor">
    <cofactor evidence="17">
        <name>Co(2+)</name>
        <dbReference type="ChEBI" id="CHEBI:48828"/>
    </cofactor>
    <cofactor evidence="17">
        <name>Zn(2+)</name>
        <dbReference type="ChEBI" id="CHEBI:29105"/>
    </cofactor>
    <text evidence="17">Binds 1 divalent metal cation per subunit. Can use either Co(2+) or Zn(2+).</text>
</comment>
<comment type="pathway">
    <text evidence="4 17">Metabolic intermediate biosynthesis; chorismate biosynthesis; chorismate from D-erythrose 4-phosphate and phosphoenolpyruvate: step 2/7.</text>
</comment>
<keyword evidence="11 17" id="KW-0547">Nucleotide-binding</keyword>
<keyword evidence="10 17" id="KW-0479">Metal-binding</keyword>
<evidence type="ECO:0000256" key="9">
    <source>
        <dbReference type="ARBA" id="ARBA00022605"/>
    </source>
</evidence>
<keyword evidence="12 17" id="KW-0862">Zinc</keyword>
<comment type="caution">
    <text evidence="20">The sequence shown here is derived from an EMBL/GenBank/DDBJ whole genome shotgun (WGS) entry which is preliminary data.</text>
</comment>
<dbReference type="HAMAP" id="MF_00110">
    <property type="entry name" value="DHQ_synthase"/>
    <property type="match status" value="1"/>
</dbReference>
<evidence type="ECO:0000256" key="4">
    <source>
        <dbReference type="ARBA" id="ARBA00004661"/>
    </source>
</evidence>
<keyword evidence="16 17" id="KW-0170">Cobalt</keyword>
<feature type="domain" description="3-dehydroquinate synthase N-terminal" evidence="18">
    <location>
        <begin position="69"/>
        <end position="180"/>
    </location>
</feature>
<keyword evidence="21" id="KW-1185">Reference proteome</keyword>
<feature type="binding site" evidence="17">
    <location>
        <position position="152"/>
    </location>
    <ligand>
        <name>NAD(+)</name>
        <dbReference type="ChEBI" id="CHEBI:57540"/>
    </ligand>
</feature>
<evidence type="ECO:0000256" key="14">
    <source>
        <dbReference type="ARBA" id="ARBA00023141"/>
    </source>
</evidence>
<organism evidence="20 21">
    <name type="scientific">Peribacillus huizhouensis</name>
    <dbReference type="NCBI Taxonomy" id="1501239"/>
    <lineage>
        <taxon>Bacteria</taxon>
        <taxon>Bacillati</taxon>
        <taxon>Bacillota</taxon>
        <taxon>Bacilli</taxon>
        <taxon>Bacillales</taxon>
        <taxon>Bacillaceae</taxon>
        <taxon>Peribacillus</taxon>
    </lineage>
</organism>
<feature type="binding site" evidence="17">
    <location>
        <position position="265"/>
    </location>
    <ligand>
        <name>Zn(2+)</name>
        <dbReference type="ChEBI" id="CHEBI:29105"/>
    </ligand>
</feature>
<evidence type="ECO:0000256" key="5">
    <source>
        <dbReference type="ARBA" id="ARBA00005412"/>
    </source>
</evidence>
<dbReference type="Pfam" id="PF24621">
    <property type="entry name" value="DHQS_C"/>
    <property type="match status" value="1"/>
</dbReference>
<reference evidence="20 21" key="1">
    <citation type="submission" date="2020-08" db="EMBL/GenBank/DDBJ databases">
        <title>Genomic Encyclopedia of Type Strains, Phase IV (KMG-IV): sequencing the most valuable type-strain genomes for metagenomic binning, comparative biology and taxonomic classification.</title>
        <authorList>
            <person name="Goeker M."/>
        </authorList>
    </citation>
    <scope>NUCLEOTIDE SEQUENCE [LARGE SCALE GENOMIC DNA]</scope>
    <source>
        <strain evidence="20 21">DSM 105481</strain>
    </source>
</reference>
<feature type="binding site" evidence="17">
    <location>
        <position position="143"/>
    </location>
    <ligand>
        <name>NAD(+)</name>
        <dbReference type="ChEBI" id="CHEBI:57540"/>
    </ligand>
</feature>
<feature type="binding site" evidence="17">
    <location>
        <begin position="73"/>
        <end position="78"/>
    </location>
    <ligand>
        <name>NAD(+)</name>
        <dbReference type="ChEBI" id="CHEBI:57540"/>
    </ligand>
</feature>
<evidence type="ECO:0000256" key="12">
    <source>
        <dbReference type="ARBA" id="ARBA00022833"/>
    </source>
</evidence>
<dbReference type="Pfam" id="PF01761">
    <property type="entry name" value="DHQ_synthase"/>
    <property type="match status" value="1"/>
</dbReference>
<dbReference type="EMBL" id="JACJHX010000009">
    <property type="protein sequence ID" value="MBA9027807.1"/>
    <property type="molecule type" value="Genomic_DNA"/>
</dbReference>
<comment type="catalytic activity">
    <reaction evidence="1 17">
        <text>7-phospho-2-dehydro-3-deoxy-D-arabino-heptonate = 3-dehydroquinate + phosphate</text>
        <dbReference type="Rhea" id="RHEA:21968"/>
        <dbReference type="ChEBI" id="CHEBI:32364"/>
        <dbReference type="ChEBI" id="CHEBI:43474"/>
        <dbReference type="ChEBI" id="CHEBI:58394"/>
        <dbReference type="EC" id="4.2.3.4"/>
    </reaction>
</comment>
<keyword evidence="8 17" id="KW-0963">Cytoplasm</keyword>
<dbReference type="Gene3D" id="1.20.1090.10">
    <property type="entry name" value="Dehydroquinate synthase-like - alpha domain"/>
    <property type="match status" value="1"/>
</dbReference>
<dbReference type="Proteomes" id="UP000626697">
    <property type="component" value="Unassembled WGS sequence"/>
</dbReference>
<dbReference type="PIRSF" id="PIRSF001455">
    <property type="entry name" value="DHQ_synth"/>
    <property type="match status" value="1"/>
</dbReference>
<proteinExistence type="inferred from homology"/>
<dbReference type="Gene3D" id="3.40.50.1970">
    <property type="match status" value="1"/>
</dbReference>
<keyword evidence="14 17" id="KW-0057">Aromatic amino acid biosynthesis</keyword>
<dbReference type="InterPro" id="IPR030960">
    <property type="entry name" value="DHQS/DOIS_N"/>
</dbReference>
<comment type="function">
    <text evidence="17">Catalyzes the conversion of 3-deoxy-D-arabino-heptulosonate 7-phosphate (DAHP) to dehydroquinate (DHQ).</text>
</comment>
<evidence type="ECO:0000256" key="11">
    <source>
        <dbReference type="ARBA" id="ARBA00022741"/>
    </source>
</evidence>
<name>A0ABR6CTZ9_9BACI</name>
<dbReference type="NCBIfam" id="TIGR01357">
    <property type="entry name" value="aroB"/>
    <property type="match status" value="1"/>
</dbReference>
<evidence type="ECO:0000256" key="13">
    <source>
        <dbReference type="ARBA" id="ARBA00023027"/>
    </source>
</evidence>
<evidence type="ECO:0000256" key="7">
    <source>
        <dbReference type="ARBA" id="ARBA00017684"/>
    </source>
</evidence>
<evidence type="ECO:0000256" key="10">
    <source>
        <dbReference type="ARBA" id="ARBA00022723"/>
    </source>
</evidence>
<sequence length="359" mass="40299">MESIDIKTPSKQYPVFLGTQVIEQLPFFIEKNYSDITKILIISDEKVASIHLHTVKELVEKTGKQVLEYIVPEGEHAKTFDVFYQCQSFALANGLNRKSMILALGGGAVGDVAGFVAATFMRGIPFIQLPTTLLAHDSAVGGKVAINHPEGKNMIGAFYQPEAVFYELSFLHTLPEKEIRSGFAEVIKHALIQDLDFYKWLISEIQDLTAITDEQYLYMIKRGIEIKASIVQEDEKETGVRAYLNFGHTLGHAVEGLLGYGNFTHGEAVLIGCVYALKLSQHRVRLDFDVVEFTEWVQSLGYKTFIPKQLDHASLIQKMKKDKKTISDTITFVLLNEVGSPVLVEIEDGHIMKQIEEMI</sequence>
<evidence type="ECO:0000313" key="21">
    <source>
        <dbReference type="Proteomes" id="UP000626697"/>
    </source>
</evidence>
<dbReference type="PANTHER" id="PTHR43622">
    <property type="entry name" value="3-DEHYDROQUINATE SYNTHASE"/>
    <property type="match status" value="1"/>
</dbReference>
<evidence type="ECO:0000256" key="3">
    <source>
        <dbReference type="ARBA" id="ARBA00004496"/>
    </source>
</evidence>
<feature type="binding site" evidence="17">
    <location>
        <begin position="107"/>
        <end position="111"/>
    </location>
    <ligand>
        <name>NAD(+)</name>
        <dbReference type="ChEBI" id="CHEBI:57540"/>
    </ligand>
</feature>
<comment type="similarity">
    <text evidence="5 17">Belongs to the sugar phosphate cyclases superfamily. Dehydroquinate synthase family.</text>
</comment>
<evidence type="ECO:0000256" key="8">
    <source>
        <dbReference type="ARBA" id="ARBA00022490"/>
    </source>
</evidence>
<evidence type="ECO:0000256" key="16">
    <source>
        <dbReference type="ARBA" id="ARBA00023285"/>
    </source>
</evidence>
<dbReference type="InterPro" id="IPR056179">
    <property type="entry name" value="DHQS_C"/>
</dbReference>
<feature type="domain" description="3-dehydroquinate synthase C-terminal" evidence="19">
    <location>
        <begin position="182"/>
        <end position="325"/>
    </location>
</feature>
<evidence type="ECO:0000256" key="2">
    <source>
        <dbReference type="ARBA" id="ARBA00001911"/>
    </source>
</evidence>
<evidence type="ECO:0000256" key="6">
    <source>
        <dbReference type="ARBA" id="ARBA00013031"/>
    </source>
</evidence>
<feature type="binding site" evidence="17">
    <location>
        <begin position="131"/>
        <end position="132"/>
    </location>
    <ligand>
        <name>NAD(+)</name>
        <dbReference type="ChEBI" id="CHEBI:57540"/>
    </ligand>
</feature>
<dbReference type="PANTHER" id="PTHR43622:SF7">
    <property type="entry name" value="3-DEHYDROQUINATE SYNTHASE, CHLOROPLASTIC"/>
    <property type="match status" value="1"/>
</dbReference>
<keyword evidence="13 17" id="KW-0520">NAD</keyword>
<evidence type="ECO:0000256" key="17">
    <source>
        <dbReference type="HAMAP-Rule" id="MF_00110"/>
    </source>
</evidence>
<evidence type="ECO:0000256" key="1">
    <source>
        <dbReference type="ARBA" id="ARBA00001393"/>
    </source>
</evidence>
<evidence type="ECO:0000259" key="18">
    <source>
        <dbReference type="Pfam" id="PF01761"/>
    </source>
</evidence>
<accession>A0ABR6CTZ9</accession>
<evidence type="ECO:0000256" key="15">
    <source>
        <dbReference type="ARBA" id="ARBA00023239"/>
    </source>
</evidence>
<comment type="subcellular location">
    <subcellularLocation>
        <location evidence="3 17">Cytoplasm</location>
    </subcellularLocation>
</comment>